<dbReference type="PANTHER" id="PTHR19422:SF123">
    <property type="entry name" value="RT1 CLASS I, LOCUS CE15"/>
    <property type="match status" value="1"/>
</dbReference>
<dbReference type="SUPFAM" id="SSF51283">
    <property type="entry name" value="dUTPase-like"/>
    <property type="match status" value="1"/>
</dbReference>
<evidence type="ECO:0000256" key="1">
    <source>
        <dbReference type="ARBA" id="ARBA00022670"/>
    </source>
</evidence>
<evidence type="ECO:0000256" key="3">
    <source>
        <dbReference type="ARBA" id="ARBA00022801"/>
    </source>
</evidence>
<dbReference type="InterPro" id="IPR034170">
    <property type="entry name" value="Retropepsin-like_cat_dom"/>
</dbReference>
<dbReference type="Gene3D" id="2.70.40.10">
    <property type="match status" value="1"/>
</dbReference>
<evidence type="ECO:0000256" key="2">
    <source>
        <dbReference type="ARBA" id="ARBA00022750"/>
    </source>
</evidence>
<dbReference type="PANTHER" id="PTHR19422">
    <property type="entry name" value="GAG RETROVIRAL POLYPROTEIN"/>
    <property type="match status" value="1"/>
</dbReference>
<dbReference type="GO" id="GO:0006508">
    <property type="term" value="P:proteolysis"/>
    <property type="evidence" value="ECO:0007669"/>
    <property type="project" value="UniProtKB-KW"/>
</dbReference>
<dbReference type="InterPro" id="IPR001995">
    <property type="entry name" value="Peptidase_A2_cat"/>
</dbReference>
<feature type="non-terminal residue" evidence="5">
    <location>
        <position position="268"/>
    </location>
</feature>
<dbReference type="InterPro" id="IPR051592">
    <property type="entry name" value="HERV-K_Pro_peptidase_A2"/>
</dbReference>
<dbReference type="EMBL" id="VZST01021070">
    <property type="protein sequence ID" value="NWZ74449.1"/>
    <property type="molecule type" value="Genomic_DNA"/>
</dbReference>
<dbReference type="CDD" id="cd05482">
    <property type="entry name" value="HIV_retropepsin_like"/>
    <property type="match status" value="1"/>
</dbReference>
<proteinExistence type="predicted"/>
<gene>
    <name evidence="5" type="primary">Ervk9_2</name>
    <name evidence="5" type="ORF">ACRARU_R11394</name>
</gene>
<dbReference type="Pfam" id="PF00077">
    <property type="entry name" value="RVP"/>
    <property type="match status" value="1"/>
</dbReference>
<feature type="non-terminal residue" evidence="5">
    <location>
        <position position="1"/>
    </location>
</feature>
<name>A0A7K7Q3N7_ACRAR</name>
<dbReference type="SUPFAM" id="SSF50630">
    <property type="entry name" value="Acid proteases"/>
    <property type="match status" value="1"/>
</dbReference>
<keyword evidence="6" id="KW-1185">Reference proteome</keyword>
<reference evidence="5 6" key="1">
    <citation type="submission" date="2019-09" db="EMBL/GenBank/DDBJ databases">
        <title>Bird 10,000 Genomes (B10K) Project - Family phase.</title>
        <authorList>
            <person name="Zhang G."/>
        </authorList>
    </citation>
    <scope>NUCLEOTIDE SEQUENCE [LARGE SCALE GENOMIC DNA]</scope>
    <source>
        <strain evidence="5">OUT-0054</strain>
        <tissue evidence="5">Blood</tissue>
    </source>
</reference>
<comment type="caution">
    <text evidence="5">The sequence shown here is derived from an EMBL/GenBank/DDBJ whole genome shotgun (WGS) entry which is preliminary data.</text>
</comment>
<dbReference type="AlphaFoldDB" id="A0A7K7Q3N7"/>
<dbReference type="InterPro" id="IPR021109">
    <property type="entry name" value="Peptidase_aspartic_dom_sf"/>
</dbReference>
<organism evidence="5 6">
    <name type="scientific">Acrocephalus arundinaceus</name>
    <name type="common">Great reed-warbler</name>
    <dbReference type="NCBI Taxonomy" id="39621"/>
    <lineage>
        <taxon>Eukaryota</taxon>
        <taxon>Metazoa</taxon>
        <taxon>Chordata</taxon>
        <taxon>Craniata</taxon>
        <taxon>Vertebrata</taxon>
        <taxon>Euteleostomi</taxon>
        <taxon>Archelosauria</taxon>
        <taxon>Archosauria</taxon>
        <taxon>Dinosauria</taxon>
        <taxon>Saurischia</taxon>
        <taxon>Theropoda</taxon>
        <taxon>Coelurosauria</taxon>
        <taxon>Aves</taxon>
        <taxon>Neognathae</taxon>
        <taxon>Neoaves</taxon>
        <taxon>Telluraves</taxon>
        <taxon>Australaves</taxon>
        <taxon>Passeriformes</taxon>
        <taxon>Sylvioidea</taxon>
        <taxon>Sylviidae</taxon>
        <taxon>Acrocephalinae</taxon>
        <taxon>Acrocephalus</taxon>
    </lineage>
</organism>
<dbReference type="InterPro" id="IPR029054">
    <property type="entry name" value="dUTPase-like"/>
</dbReference>
<dbReference type="InterPro" id="IPR036157">
    <property type="entry name" value="dUTPase-like_sf"/>
</dbReference>
<evidence type="ECO:0000313" key="6">
    <source>
        <dbReference type="Proteomes" id="UP000549775"/>
    </source>
</evidence>
<feature type="domain" description="Peptidase A2" evidence="4">
    <location>
        <begin position="184"/>
        <end position="260"/>
    </location>
</feature>
<keyword evidence="1" id="KW-0645">Protease</keyword>
<keyword evidence="3" id="KW-0378">Hydrolase</keyword>
<protein>
    <submittedName>
        <fullName evidence="5">POK9 protein</fullName>
    </submittedName>
</protein>
<dbReference type="PROSITE" id="PS50175">
    <property type="entry name" value="ASP_PROT_RETROV"/>
    <property type="match status" value="1"/>
</dbReference>
<dbReference type="GO" id="GO:0004190">
    <property type="term" value="F:aspartic-type endopeptidase activity"/>
    <property type="evidence" value="ECO:0007669"/>
    <property type="project" value="UniProtKB-KW"/>
</dbReference>
<dbReference type="Gene3D" id="2.40.70.10">
    <property type="entry name" value="Acid Proteases"/>
    <property type="match status" value="1"/>
</dbReference>
<dbReference type="Proteomes" id="UP000549775">
    <property type="component" value="Unassembled WGS sequence"/>
</dbReference>
<dbReference type="OrthoDB" id="9900537at2759"/>
<dbReference type="Pfam" id="PF00692">
    <property type="entry name" value="dUTPase"/>
    <property type="match status" value="1"/>
</dbReference>
<sequence>CLSQEIGKLEKQREQLPREDTNCSCSAIRTQQQLQPATRRSLSLDVAASIDVTIMTSQPQKIPTRLIRPILINGQPVRRLLLGRSSASMLGLFVIPGVIDLDYEEEIMIMVHTPYPPVKVSKGKRLAQLIPLPLMTKGLMPLKKDPRRQGSFSSTRELTLLTIDLTTCPKKPCRLSFQNRSITLIGLLDMGADTCIIALGEWPLDWPVQPSAITVTGIGGMTLANRTPVLKVEIDSKQAAASFSIAPLPPTVACLISRDVLSQLGLVL</sequence>
<evidence type="ECO:0000313" key="5">
    <source>
        <dbReference type="EMBL" id="NWZ74449.1"/>
    </source>
</evidence>
<dbReference type="InterPro" id="IPR018061">
    <property type="entry name" value="Retropepsins"/>
</dbReference>
<keyword evidence="2" id="KW-0064">Aspartyl protease</keyword>
<accession>A0A7K7Q3N7</accession>
<evidence type="ECO:0000259" key="4">
    <source>
        <dbReference type="PROSITE" id="PS50175"/>
    </source>
</evidence>